<dbReference type="AlphaFoldDB" id="A0A478FR58"/>
<sequence>MKRAYFVSVTLFSGIVSALFLAFAKKFTSEKTDFLFLVDAGNMPTHKEISSSKEGTFGHRFRYHFVDAEDNSNDAWWNWSFQNRYSFIRAIENFGVDSSSEKNSVANPSELKELCKNFYSRSLDNSVLDFSERDAWVYCSVEGFTPIALKDDLDVYLCEDGDDCLPDENSNKNKLSSLDKDSLLISGNDANDIFWELQTKGFFSSEDGKWVGLGQKAKESKAGFKEIFDKGNTDGSSKNALKNKCVENYGKNDDELDSEVVKEILMFCSLQSFSISLKNK</sequence>
<gene>
    <name evidence="1" type="ORF">MHSWG343_04710</name>
</gene>
<name>A0A478FR58_9MOLU</name>
<organism evidence="1 2">
    <name type="scientific">Candidatus Mycoplasma haematohominis</name>
    <dbReference type="NCBI Taxonomy" id="1494318"/>
    <lineage>
        <taxon>Bacteria</taxon>
        <taxon>Bacillati</taxon>
        <taxon>Mycoplasmatota</taxon>
        <taxon>Mollicutes</taxon>
        <taxon>Mycoplasmataceae</taxon>
        <taxon>Mycoplasma</taxon>
    </lineage>
</organism>
<evidence type="ECO:0000313" key="1">
    <source>
        <dbReference type="EMBL" id="GCE63474.1"/>
    </source>
</evidence>
<accession>A0A478FR58</accession>
<dbReference type="Proteomes" id="UP000324831">
    <property type="component" value="Unassembled WGS sequence"/>
</dbReference>
<protein>
    <submittedName>
        <fullName evidence="1">Uncharacterized protein</fullName>
    </submittedName>
</protein>
<comment type="caution">
    <text evidence="1">The sequence shown here is derived from an EMBL/GenBank/DDBJ whole genome shotgun (WGS) entry which is preliminary data.</text>
</comment>
<dbReference type="EMBL" id="BIMN01000002">
    <property type="protein sequence ID" value="GCE63474.1"/>
    <property type="molecule type" value="Genomic_DNA"/>
</dbReference>
<reference evidence="1 2" key="1">
    <citation type="submission" date="2019-01" db="EMBL/GenBank/DDBJ databases">
        <title>Draft genome sequences of Candidatus Mycoplasma haemohominis SWG34-3 identified from a patient with pyrexia, anemia and liver dysfunction.</title>
        <authorList>
            <person name="Sekizuka T."/>
            <person name="Hattori N."/>
            <person name="Katano H."/>
            <person name="Takuma T."/>
            <person name="Ito T."/>
            <person name="Arai N."/>
            <person name="Yanai R."/>
            <person name="Ishii S."/>
            <person name="Miura Y."/>
            <person name="Tokunaga T."/>
            <person name="Watanabe H."/>
            <person name="Nomura N."/>
            <person name="Eguchi J."/>
            <person name="Arai T."/>
            <person name="Hasegawa H."/>
            <person name="Nakamaki T."/>
            <person name="Wakita T."/>
            <person name="Niki Y."/>
            <person name="Kuroda M."/>
        </authorList>
    </citation>
    <scope>NUCLEOTIDE SEQUENCE [LARGE SCALE GENOMIC DNA]</scope>
    <source>
        <strain evidence="1">SWG34-3</strain>
    </source>
</reference>
<evidence type="ECO:0000313" key="2">
    <source>
        <dbReference type="Proteomes" id="UP000324831"/>
    </source>
</evidence>
<proteinExistence type="predicted"/>